<feature type="transmembrane region" description="Helical" evidence="1">
    <location>
        <begin position="37"/>
        <end position="57"/>
    </location>
</feature>
<evidence type="ECO:0000313" key="2">
    <source>
        <dbReference type="EMBL" id="ETR67281.1"/>
    </source>
</evidence>
<organism evidence="2 3">
    <name type="scientific">Candidatus Magnetoglobus multicellularis str. Araruama</name>
    <dbReference type="NCBI Taxonomy" id="890399"/>
    <lineage>
        <taxon>Bacteria</taxon>
        <taxon>Pseudomonadati</taxon>
        <taxon>Thermodesulfobacteriota</taxon>
        <taxon>Desulfobacteria</taxon>
        <taxon>Desulfobacterales</taxon>
        <taxon>Desulfobacteraceae</taxon>
        <taxon>Candidatus Magnetoglobus</taxon>
    </lineage>
</organism>
<keyword evidence="1" id="KW-0812">Transmembrane</keyword>
<evidence type="ECO:0000313" key="3">
    <source>
        <dbReference type="Proteomes" id="UP000189670"/>
    </source>
</evidence>
<dbReference type="Proteomes" id="UP000189670">
    <property type="component" value="Unassembled WGS sequence"/>
</dbReference>
<dbReference type="EMBL" id="ATBP01001463">
    <property type="protein sequence ID" value="ETR67281.1"/>
    <property type="molecule type" value="Genomic_DNA"/>
</dbReference>
<protein>
    <submittedName>
        <fullName evidence="2">Uncharacterized protein</fullName>
    </submittedName>
</protein>
<feature type="transmembrane region" description="Helical" evidence="1">
    <location>
        <begin position="105"/>
        <end position="122"/>
    </location>
</feature>
<feature type="transmembrane region" description="Helical" evidence="1">
    <location>
        <begin position="128"/>
        <end position="147"/>
    </location>
</feature>
<sequence>MGSWVLELLISIVLLIAVCSVLFLYIQYGQRHQPKAFLTSGIVFLVLTALTGIAYIIDYFTSIHMDRVFVLRVHTILSLYGWNLSGLAVICRFKDFPIQLHAKSTVLLHWLTVSILAPLGYYNPLFSIIAVAAYAYFLRIMFFPGNLKIMEFQMAPKKY</sequence>
<keyword evidence="1" id="KW-0472">Membrane</keyword>
<comment type="caution">
    <text evidence="2">The sequence shown here is derived from an EMBL/GenBank/DDBJ whole genome shotgun (WGS) entry which is preliminary data.</text>
</comment>
<keyword evidence="1" id="KW-1133">Transmembrane helix</keyword>
<feature type="transmembrane region" description="Helical" evidence="1">
    <location>
        <begin position="6"/>
        <end position="25"/>
    </location>
</feature>
<feature type="transmembrane region" description="Helical" evidence="1">
    <location>
        <begin position="69"/>
        <end position="93"/>
    </location>
</feature>
<proteinExistence type="predicted"/>
<evidence type="ECO:0000256" key="1">
    <source>
        <dbReference type="SAM" id="Phobius"/>
    </source>
</evidence>
<accession>A0A1V1NXJ7</accession>
<gene>
    <name evidence="2" type="ORF">OMM_05215</name>
</gene>
<reference evidence="3" key="1">
    <citation type="submission" date="2012-11" db="EMBL/GenBank/DDBJ databases">
        <authorList>
            <person name="Lucero-Rivera Y.E."/>
            <person name="Tovar-Ramirez D."/>
        </authorList>
    </citation>
    <scope>NUCLEOTIDE SEQUENCE [LARGE SCALE GENOMIC DNA]</scope>
    <source>
        <strain evidence="3">Araruama</strain>
    </source>
</reference>
<dbReference type="AlphaFoldDB" id="A0A1V1NXJ7"/>
<name>A0A1V1NXJ7_9BACT</name>